<gene>
    <name evidence="4" type="ORF">FYJ75_03745</name>
</gene>
<sequence>MLQLERQQQILNYLEKNRKATTNELSELLGVSATTIRTDLNQMDKEKLLTKTHGGAIYRDRSGDKKDLTGRAYFFDERALENQPEKEAIASEAVKLVRDHMCIFLDASSTAYTLGMKLTGFTELTVITNGINLALALKDVPGITVILTGGIVTSASSSIEGLLGEDLLRKIHTDIAFVSARGFSLENGLTDFSIYEADLKRMCIKASAKTIALIDHTKFDTTSISSYASLDDLNLVITDNHLSQNTREVYEKAGIDLVIAE</sequence>
<dbReference type="SUPFAM" id="SSF100950">
    <property type="entry name" value="NagB/RpiA/CoA transferase-like"/>
    <property type="match status" value="1"/>
</dbReference>
<comment type="caution">
    <text evidence="4">The sequence shown here is derived from an EMBL/GenBank/DDBJ whole genome shotgun (WGS) entry which is preliminary data.</text>
</comment>
<dbReference type="InterPro" id="IPR014036">
    <property type="entry name" value="DeoR-like_C"/>
</dbReference>
<evidence type="ECO:0000256" key="1">
    <source>
        <dbReference type="ARBA" id="ARBA00023015"/>
    </source>
</evidence>
<dbReference type="Pfam" id="PF08220">
    <property type="entry name" value="HTH_DeoR"/>
    <property type="match status" value="1"/>
</dbReference>
<dbReference type="Gene3D" id="1.10.10.10">
    <property type="entry name" value="Winged helix-like DNA-binding domain superfamily/Winged helix DNA-binding domain"/>
    <property type="match status" value="1"/>
</dbReference>
<dbReference type="SMART" id="SM00420">
    <property type="entry name" value="HTH_DEOR"/>
    <property type="match status" value="1"/>
</dbReference>
<feature type="domain" description="HTH deoR-type" evidence="3">
    <location>
        <begin position="3"/>
        <end position="58"/>
    </location>
</feature>
<dbReference type="InterPro" id="IPR050313">
    <property type="entry name" value="Carb_Metab_HTH_regulators"/>
</dbReference>
<keyword evidence="5" id="KW-1185">Reference proteome</keyword>
<protein>
    <submittedName>
        <fullName evidence="4">DeoR/GlpR transcriptional regulator</fullName>
    </submittedName>
</protein>
<proteinExistence type="predicted"/>
<keyword evidence="1" id="KW-0805">Transcription regulation</keyword>
<evidence type="ECO:0000313" key="4">
    <source>
        <dbReference type="EMBL" id="MST74151.1"/>
    </source>
</evidence>
<name>A0A6L5YR08_9FIRM</name>
<dbReference type="SMART" id="SM01134">
    <property type="entry name" value="DeoRC"/>
    <property type="match status" value="1"/>
</dbReference>
<evidence type="ECO:0000313" key="5">
    <source>
        <dbReference type="Proteomes" id="UP000474024"/>
    </source>
</evidence>
<dbReference type="AlphaFoldDB" id="A0A6L5YR08"/>
<dbReference type="GO" id="GO:0003700">
    <property type="term" value="F:DNA-binding transcription factor activity"/>
    <property type="evidence" value="ECO:0007669"/>
    <property type="project" value="InterPro"/>
</dbReference>
<dbReference type="InterPro" id="IPR036390">
    <property type="entry name" value="WH_DNA-bd_sf"/>
</dbReference>
<dbReference type="EMBL" id="VUNI01000004">
    <property type="protein sequence ID" value="MST74151.1"/>
    <property type="molecule type" value="Genomic_DNA"/>
</dbReference>
<dbReference type="PANTHER" id="PTHR30363:SF44">
    <property type="entry name" value="AGA OPERON TRANSCRIPTIONAL REPRESSOR-RELATED"/>
    <property type="match status" value="1"/>
</dbReference>
<reference evidence="4 5" key="1">
    <citation type="submission" date="2019-08" db="EMBL/GenBank/DDBJ databases">
        <title>In-depth cultivation of the pig gut microbiome towards novel bacterial diversity and tailored functional studies.</title>
        <authorList>
            <person name="Wylensek D."/>
            <person name="Hitch T.C.A."/>
            <person name="Clavel T."/>
        </authorList>
    </citation>
    <scope>NUCLEOTIDE SEQUENCE [LARGE SCALE GENOMIC DNA]</scope>
    <source>
        <strain evidence="4 5">MUC/MUC-530-WT-4D</strain>
    </source>
</reference>
<dbReference type="PANTHER" id="PTHR30363">
    <property type="entry name" value="HTH-TYPE TRANSCRIPTIONAL REGULATOR SRLR-RELATED"/>
    <property type="match status" value="1"/>
</dbReference>
<dbReference type="InterPro" id="IPR036388">
    <property type="entry name" value="WH-like_DNA-bd_sf"/>
</dbReference>
<dbReference type="InterPro" id="IPR037171">
    <property type="entry name" value="NagB/RpiA_transferase-like"/>
</dbReference>
<evidence type="ECO:0000256" key="2">
    <source>
        <dbReference type="ARBA" id="ARBA00023163"/>
    </source>
</evidence>
<dbReference type="InterPro" id="IPR001034">
    <property type="entry name" value="DeoR_HTH"/>
</dbReference>
<dbReference type="Pfam" id="PF00455">
    <property type="entry name" value="DeoRC"/>
    <property type="match status" value="1"/>
</dbReference>
<dbReference type="PRINTS" id="PR00037">
    <property type="entry name" value="HTHLACR"/>
</dbReference>
<accession>A0A6L5YR08</accession>
<evidence type="ECO:0000259" key="3">
    <source>
        <dbReference type="PROSITE" id="PS51000"/>
    </source>
</evidence>
<dbReference type="Proteomes" id="UP000474024">
    <property type="component" value="Unassembled WGS sequence"/>
</dbReference>
<dbReference type="PROSITE" id="PS51000">
    <property type="entry name" value="HTH_DEOR_2"/>
    <property type="match status" value="1"/>
</dbReference>
<dbReference type="SUPFAM" id="SSF46785">
    <property type="entry name" value="Winged helix' DNA-binding domain"/>
    <property type="match status" value="1"/>
</dbReference>
<dbReference type="Gene3D" id="3.40.50.1360">
    <property type="match status" value="1"/>
</dbReference>
<organism evidence="4 5">
    <name type="scientific">Roseburia porci</name>
    <dbReference type="NCBI Taxonomy" id="2605790"/>
    <lineage>
        <taxon>Bacteria</taxon>
        <taxon>Bacillati</taxon>
        <taxon>Bacillota</taxon>
        <taxon>Clostridia</taxon>
        <taxon>Lachnospirales</taxon>
        <taxon>Lachnospiraceae</taxon>
        <taxon>Roseburia</taxon>
    </lineage>
</organism>
<dbReference type="RefSeq" id="WP_154428995.1">
    <property type="nucleotide sequence ID" value="NZ_VUNI01000004.1"/>
</dbReference>
<keyword evidence="2" id="KW-0804">Transcription</keyword>